<dbReference type="PANTHER" id="PTHR24174">
    <property type="entry name" value="ANKYRIN REPEAT AND STERILE ALPHA MOTIF DOMAIN-CONTAINING PROTEIN 1"/>
    <property type="match status" value="1"/>
</dbReference>
<evidence type="ECO:0000256" key="3">
    <source>
        <dbReference type="PROSITE-ProRule" id="PRU00023"/>
    </source>
</evidence>
<evidence type="ECO:0000313" key="5">
    <source>
        <dbReference type="Proteomes" id="UP001165289"/>
    </source>
</evidence>
<dbReference type="PROSITE" id="PS50088">
    <property type="entry name" value="ANK_REPEAT"/>
    <property type="match status" value="2"/>
</dbReference>
<feature type="repeat" description="ANK" evidence="3">
    <location>
        <begin position="112"/>
        <end position="144"/>
    </location>
</feature>
<organism evidence="4 5">
    <name type="scientific">Oopsacas minuta</name>
    <dbReference type="NCBI Taxonomy" id="111878"/>
    <lineage>
        <taxon>Eukaryota</taxon>
        <taxon>Metazoa</taxon>
        <taxon>Porifera</taxon>
        <taxon>Hexactinellida</taxon>
        <taxon>Hexasterophora</taxon>
        <taxon>Lyssacinosida</taxon>
        <taxon>Leucopsacidae</taxon>
        <taxon>Oopsacas</taxon>
    </lineage>
</organism>
<dbReference type="PROSITE" id="PS50297">
    <property type="entry name" value="ANK_REP_REGION"/>
    <property type="match status" value="2"/>
</dbReference>
<feature type="repeat" description="ANK" evidence="3">
    <location>
        <begin position="43"/>
        <end position="75"/>
    </location>
</feature>
<evidence type="ECO:0000313" key="4">
    <source>
        <dbReference type="EMBL" id="KAI6648516.1"/>
    </source>
</evidence>
<dbReference type="EMBL" id="JAKMXF010000330">
    <property type="protein sequence ID" value="KAI6648516.1"/>
    <property type="molecule type" value="Genomic_DNA"/>
</dbReference>
<dbReference type="Pfam" id="PF12796">
    <property type="entry name" value="Ank_2"/>
    <property type="match status" value="1"/>
</dbReference>
<comment type="caution">
    <text evidence="4">The sequence shown here is derived from an EMBL/GenBank/DDBJ whole genome shotgun (WGS) entry which is preliminary data.</text>
</comment>
<keyword evidence="1" id="KW-0677">Repeat</keyword>
<dbReference type="InterPro" id="IPR002110">
    <property type="entry name" value="Ankyrin_rpt"/>
</dbReference>
<dbReference type="PANTHER" id="PTHR24174:SF16">
    <property type="entry name" value="CASKIN-2"/>
    <property type="match status" value="1"/>
</dbReference>
<dbReference type="SMART" id="SM00248">
    <property type="entry name" value="ANK"/>
    <property type="match status" value="3"/>
</dbReference>
<sequence>MGRELDLILATQKGNISAIKRLLGTTKKGVFRNKVSPNFQDSRGYTPLHHAIMYGQKEALLMLLRYGADPRISDRSGNYPLHTTCQQGDYDSLQLLVEHSPIRPEIDQQNANDDTSLIIAAQEGMYALVEFLLRAGADPHITNKLDQNCLELASYYGRKDVVSDLSSLKHFNPYPKVHLSVFLQNGLVIYVKSV</sequence>
<keyword evidence="2 3" id="KW-0040">ANK repeat</keyword>
<gene>
    <name evidence="4" type="ORF">LOD99_8148</name>
</gene>
<accession>A0AAV7JID3</accession>
<name>A0AAV7JID3_9METZ</name>
<proteinExistence type="predicted"/>
<dbReference type="InterPro" id="IPR033635">
    <property type="entry name" value="ANKS1/Caskin"/>
</dbReference>
<evidence type="ECO:0000256" key="2">
    <source>
        <dbReference type="ARBA" id="ARBA00023043"/>
    </source>
</evidence>
<dbReference type="Gene3D" id="1.25.40.20">
    <property type="entry name" value="Ankyrin repeat-containing domain"/>
    <property type="match status" value="1"/>
</dbReference>
<keyword evidence="5" id="KW-1185">Reference proteome</keyword>
<dbReference type="PRINTS" id="PR01415">
    <property type="entry name" value="ANKYRIN"/>
</dbReference>
<dbReference type="InterPro" id="IPR036770">
    <property type="entry name" value="Ankyrin_rpt-contain_sf"/>
</dbReference>
<evidence type="ECO:0000256" key="1">
    <source>
        <dbReference type="ARBA" id="ARBA00022737"/>
    </source>
</evidence>
<dbReference type="SUPFAM" id="SSF48403">
    <property type="entry name" value="Ankyrin repeat"/>
    <property type="match status" value="1"/>
</dbReference>
<reference evidence="4 5" key="1">
    <citation type="journal article" date="2023" name="BMC Biol.">
        <title>The compact genome of the sponge Oopsacas minuta (Hexactinellida) is lacking key metazoan core genes.</title>
        <authorList>
            <person name="Santini S."/>
            <person name="Schenkelaars Q."/>
            <person name="Jourda C."/>
            <person name="Duchesne M."/>
            <person name="Belahbib H."/>
            <person name="Rocher C."/>
            <person name="Selva M."/>
            <person name="Riesgo A."/>
            <person name="Vervoort M."/>
            <person name="Leys S.P."/>
            <person name="Kodjabachian L."/>
            <person name="Le Bivic A."/>
            <person name="Borchiellini C."/>
            <person name="Claverie J.M."/>
            <person name="Renard E."/>
        </authorList>
    </citation>
    <scope>NUCLEOTIDE SEQUENCE [LARGE SCALE GENOMIC DNA]</scope>
    <source>
        <strain evidence="4">SPO-2</strain>
    </source>
</reference>
<dbReference type="Proteomes" id="UP001165289">
    <property type="component" value="Unassembled WGS sequence"/>
</dbReference>
<protein>
    <submittedName>
        <fullName evidence="4">Ankyrin repeat and sterile alpha motif domain-containing protein 1B-like</fullName>
    </submittedName>
</protein>
<dbReference type="AlphaFoldDB" id="A0AAV7JID3"/>